<name>A0A366E2E1_9NOCA</name>
<dbReference type="SUPFAM" id="SSF47336">
    <property type="entry name" value="ACP-like"/>
    <property type="match status" value="1"/>
</dbReference>
<comment type="caution">
    <text evidence="2">The sequence shown here is derived from an EMBL/GenBank/DDBJ whole genome shotgun (WGS) entry which is preliminary data.</text>
</comment>
<sequence length="87" mass="9645">MTDVTYRELAELLDQHFPEFAGEVGEDTTYDDLDLDSLVLVELAVVVSKKFGVVISEEDVFDAKGFRALAEVVNRRRREGPVGAAVD</sequence>
<dbReference type="STRING" id="1210090.GCA_001613185_07127"/>
<dbReference type="InterPro" id="IPR036736">
    <property type="entry name" value="ACP-like_sf"/>
</dbReference>
<evidence type="ECO:0000259" key="1">
    <source>
        <dbReference type="PROSITE" id="PS50075"/>
    </source>
</evidence>
<dbReference type="AlphaFoldDB" id="A0A366E2E1"/>
<protein>
    <submittedName>
        <fullName evidence="2">Acyl carrier protein</fullName>
    </submittedName>
</protein>
<dbReference type="InterPro" id="IPR009081">
    <property type="entry name" value="PP-bd_ACP"/>
</dbReference>
<dbReference type="Proteomes" id="UP000252586">
    <property type="component" value="Unassembled WGS sequence"/>
</dbReference>
<reference evidence="2 3" key="1">
    <citation type="submission" date="2018-06" db="EMBL/GenBank/DDBJ databases">
        <title>Genomic Encyclopedia of Type Strains, Phase IV (KMG-IV): sequencing the most valuable type-strain genomes for metagenomic binning, comparative biology and taxonomic classification.</title>
        <authorList>
            <person name="Goeker M."/>
        </authorList>
    </citation>
    <scope>NUCLEOTIDE SEQUENCE [LARGE SCALE GENOMIC DNA]</scope>
    <source>
        <strain evidence="2 3">DSM 44599</strain>
    </source>
</reference>
<evidence type="ECO:0000313" key="3">
    <source>
        <dbReference type="Proteomes" id="UP000252586"/>
    </source>
</evidence>
<accession>A0A366E2E1</accession>
<dbReference type="Pfam" id="PF00550">
    <property type="entry name" value="PP-binding"/>
    <property type="match status" value="1"/>
</dbReference>
<evidence type="ECO:0000313" key="2">
    <source>
        <dbReference type="EMBL" id="RBO96541.1"/>
    </source>
</evidence>
<feature type="domain" description="Carrier" evidence="1">
    <location>
        <begin position="1"/>
        <end position="77"/>
    </location>
</feature>
<proteinExistence type="predicted"/>
<dbReference type="EMBL" id="QNRE01000001">
    <property type="protein sequence ID" value="RBO96541.1"/>
    <property type="molecule type" value="Genomic_DNA"/>
</dbReference>
<keyword evidence="3" id="KW-1185">Reference proteome</keyword>
<dbReference type="PROSITE" id="PS50075">
    <property type="entry name" value="CARRIER"/>
    <property type="match status" value="1"/>
</dbReference>
<dbReference type="RefSeq" id="WP_067514801.1">
    <property type="nucleotide sequence ID" value="NZ_CP107943.1"/>
</dbReference>
<organism evidence="2 3">
    <name type="scientific">Nocardia puris</name>
    <dbReference type="NCBI Taxonomy" id="208602"/>
    <lineage>
        <taxon>Bacteria</taxon>
        <taxon>Bacillati</taxon>
        <taxon>Actinomycetota</taxon>
        <taxon>Actinomycetes</taxon>
        <taxon>Mycobacteriales</taxon>
        <taxon>Nocardiaceae</taxon>
        <taxon>Nocardia</taxon>
    </lineage>
</organism>
<gene>
    <name evidence="2" type="ORF">DFR74_101556</name>
</gene>
<dbReference type="Gene3D" id="1.10.1200.10">
    <property type="entry name" value="ACP-like"/>
    <property type="match status" value="1"/>
</dbReference>